<protein>
    <recommendedName>
        <fullName evidence="1">Heat shock protein HspQ</fullName>
    </recommendedName>
</protein>
<sequence>MKKLIEARFSIGNIVKHKYLNFRGVIFDLDPEFKNTEEWYLAIPEQIRPKKEQPFYHIFAENEEIFYIAYVSEQNLILDDSGLPANHPDIKQIFSDFDGKSYMPHERAKN</sequence>
<keyword evidence="3" id="KW-0346">Stress response</keyword>
<dbReference type="SMART" id="SM00992">
    <property type="entry name" value="YccV-like"/>
    <property type="match status" value="1"/>
</dbReference>
<comment type="caution">
    <text evidence="3">The sequence shown here is derived from an EMBL/GenBank/DDBJ whole genome shotgun (WGS) entry which is preliminary data.</text>
</comment>
<dbReference type="PANTHER" id="PTHR48439">
    <property type="entry name" value="HEMIMETHYLATED DNA-BINDING DOMAIN-CONTAINING PROTEIN"/>
    <property type="match status" value="1"/>
</dbReference>
<evidence type="ECO:0000313" key="4">
    <source>
        <dbReference type="Proteomes" id="UP000315782"/>
    </source>
</evidence>
<dbReference type="NCBIfam" id="TIGR02097">
    <property type="entry name" value="yccV"/>
    <property type="match status" value="1"/>
</dbReference>
<dbReference type="InterPro" id="IPR011722">
    <property type="entry name" value="Hemimethylated_DNA-bd_dom"/>
</dbReference>
<name>A0A520MPY4_9GAMM</name>
<dbReference type="Pfam" id="PF08755">
    <property type="entry name" value="YccV-like"/>
    <property type="match status" value="1"/>
</dbReference>
<proteinExistence type="predicted"/>
<evidence type="ECO:0000313" key="3">
    <source>
        <dbReference type="EMBL" id="RZO23269.1"/>
    </source>
</evidence>
<dbReference type="EMBL" id="SHBI01000001">
    <property type="protein sequence ID" value="RZO23269.1"/>
    <property type="molecule type" value="Genomic_DNA"/>
</dbReference>
<dbReference type="InterPro" id="IPR036623">
    <property type="entry name" value="Hemimethylated_DNA-bd_sf"/>
</dbReference>
<dbReference type="GO" id="GO:0003677">
    <property type="term" value="F:DNA binding"/>
    <property type="evidence" value="ECO:0007669"/>
    <property type="project" value="UniProtKB-UniRule"/>
</dbReference>
<evidence type="ECO:0000256" key="1">
    <source>
        <dbReference type="NCBIfam" id="TIGR02097"/>
    </source>
</evidence>
<dbReference type="Proteomes" id="UP000315782">
    <property type="component" value="Unassembled WGS sequence"/>
</dbReference>
<evidence type="ECO:0000259" key="2">
    <source>
        <dbReference type="SMART" id="SM00992"/>
    </source>
</evidence>
<dbReference type="PANTHER" id="PTHR48439:SF1">
    <property type="entry name" value="HEMIMETHYLATED DNA-BINDING DOMAIN-CONTAINING PROTEIN"/>
    <property type="match status" value="1"/>
</dbReference>
<feature type="domain" description="Hemimethylated DNA-binding" evidence="2">
    <location>
        <begin position="6"/>
        <end position="105"/>
    </location>
</feature>
<accession>A0A520MPY4</accession>
<organism evidence="3 4">
    <name type="scientific">SAR86 cluster bacterium</name>
    <dbReference type="NCBI Taxonomy" id="2030880"/>
    <lineage>
        <taxon>Bacteria</taxon>
        <taxon>Pseudomonadati</taxon>
        <taxon>Pseudomonadota</taxon>
        <taxon>Gammaproteobacteria</taxon>
        <taxon>SAR86 cluster</taxon>
    </lineage>
</organism>
<dbReference type="Gene3D" id="2.30.30.390">
    <property type="entry name" value="Hemimethylated DNA-binding domain"/>
    <property type="match status" value="1"/>
</dbReference>
<dbReference type="SUPFAM" id="SSF141255">
    <property type="entry name" value="YccV-like"/>
    <property type="match status" value="1"/>
</dbReference>
<dbReference type="InterPro" id="IPR053189">
    <property type="entry name" value="Clp_protease_adapter_ClpF"/>
</dbReference>
<dbReference type="AlphaFoldDB" id="A0A520MPY4"/>
<reference evidence="3 4" key="1">
    <citation type="submission" date="2019-02" db="EMBL/GenBank/DDBJ databases">
        <title>Prokaryotic population dynamics and viral predation in marine succession experiment using metagenomics: the confinement effect.</title>
        <authorList>
            <person name="Haro-Moreno J.M."/>
            <person name="Rodriguez-Valera F."/>
            <person name="Lopez-Perez M."/>
        </authorList>
    </citation>
    <scope>NUCLEOTIDE SEQUENCE [LARGE SCALE GENOMIC DNA]</scope>
    <source>
        <strain evidence="3">MED-G163</strain>
    </source>
</reference>
<gene>
    <name evidence="3" type="primary">hspQ</name>
    <name evidence="3" type="ORF">EVA96_00435</name>
</gene>